<sequence>MKKFKEQHKSVDNDAQNSNTNKANPPVVARNRQMIKTTVADKAKQDVDTSKSTHNKRG</sequence>
<reference evidence="2" key="1">
    <citation type="submission" date="2023-08" db="EMBL/GenBank/DDBJ databases">
        <title>Complete genome sequence of Shewanella oncorhynchi Z-P2, a siderophore putrebactin-producing bacterium.</title>
        <authorList>
            <person name="Zhang Y."/>
        </authorList>
    </citation>
    <scope>NUCLEOTIDE SEQUENCE</scope>
    <source>
        <strain evidence="2">Z-P2</strain>
    </source>
</reference>
<feature type="compositionally biased region" description="Polar residues" evidence="1">
    <location>
        <begin position="13"/>
        <end position="23"/>
    </location>
</feature>
<name>A0AA50KA94_9GAMM</name>
<dbReference type="KEGG" id="sog:RA178_12210"/>
<dbReference type="EMBL" id="CP132914">
    <property type="protein sequence ID" value="WMB71209.1"/>
    <property type="molecule type" value="Genomic_DNA"/>
</dbReference>
<evidence type="ECO:0000256" key="1">
    <source>
        <dbReference type="SAM" id="MobiDB-lite"/>
    </source>
</evidence>
<gene>
    <name evidence="2" type="ORF">RA178_12210</name>
</gene>
<feature type="region of interest" description="Disordered" evidence="1">
    <location>
        <begin position="1"/>
        <end position="58"/>
    </location>
</feature>
<feature type="compositionally biased region" description="Basic and acidic residues" evidence="1">
    <location>
        <begin position="39"/>
        <end position="51"/>
    </location>
</feature>
<evidence type="ECO:0000313" key="2">
    <source>
        <dbReference type="EMBL" id="WMB71209.1"/>
    </source>
</evidence>
<dbReference type="RefSeq" id="WP_254451400.1">
    <property type="nucleotide sequence ID" value="NZ_CP132914.1"/>
</dbReference>
<organism evidence="2">
    <name type="scientific">Shewanella oncorhynchi</name>
    <dbReference type="NCBI Taxonomy" id="2726434"/>
    <lineage>
        <taxon>Bacteria</taxon>
        <taxon>Pseudomonadati</taxon>
        <taxon>Pseudomonadota</taxon>
        <taxon>Gammaproteobacteria</taxon>
        <taxon>Alteromonadales</taxon>
        <taxon>Shewanellaceae</taxon>
        <taxon>Shewanella</taxon>
    </lineage>
</organism>
<dbReference type="Proteomes" id="UP001236800">
    <property type="component" value="Chromosome"/>
</dbReference>
<accession>A0AA50KA94</accession>
<proteinExistence type="predicted"/>
<dbReference type="AlphaFoldDB" id="A0AA50KA94"/>
<protein>
    <submittedName>
        <fullName evidence="2">Uncharacterized protein</fullName>
    </submittedName>
</protein>
<dbReference type="GeneID" id="301339959"/>